<protein>
    <submittedName>
        <fullName evidence="3">PDZ/DHR/GLGF domain protein</fullName>
    </submittedName>
</protein>
<evidence type="ECO:0000313" key="3">
    <source>
        <dbReference type="EMBL" id="CCO07585.1"/>
    </source>
</evidence>
<gene>
    <name evidence="3" type="ORF">DESHY_110531</name>
</gene>
<dbReference type="InterPro" id="IPR041489">
    <property type="entry name" value="PDZ_6"/>
</dbReference>
<dbReference type="InterPro" id="IPR001478">
    <property type="entry name" value="PDZ"/>
</dbReference>
<keyword evidence="1" id="KW-0472">Membrane</keyword>
<name>K8DY40_9FIRM</name>
<feature type="transmembrane region" description="Helical" evidence="1">
    <location>
        <begin position="155"/>
        <end position="177"/>
    </location>
</feature>
<dbReference type="PROSITE" id="PS50106">
    <property type="entry name" value="PDZ"/>
    <property type="match status" value="1"/>
</dbReference>
<feature type="transmembrane region" description="Helical" evidence="1">
    <location>
        <begin position="198"/>
        <end position="219"/>
    </location>
</feature>
<feature type="transmembrane region" description="Helical" evidence="1">
    <location>
        <begin position="130"/>
        <end position="149"/>
    </location>
</feature>
<dbReference type="STRING" id="1121428.DESHY_110531"/>
<evidence type="ECO:0000313" key="4">
    <source>
        <dbReference type="Proteomes" id="UP000009315"/>
    </source>
</evidence>
<evidence type="ECO:0000259" key="2">
    <source>
        <dbReference type="PROSITE" id="PS50106"/>
    </source>
</evidence>
<reference evidence="3 4" key="1">
    <citation type="journal article" date="2013" name="Genome Announc.">
        <title>Genome Sequence of the Sulfate-Reducing Bacterium Desulfotomaculum hydrothermale Lam5(T).</title>
        <authorList>
            <person name="Amin O."/>
            <person name="Fardeau M.L."/>
            <person name="Valette O."/>
            <person name="Hirschler-Rea A."/>
            <person name="Barbe V."/>
            <person name="Medigue C."/>
            <person name="Vacherie B."/>
            <person name="Ollivier B."/>
            <person name="Bertin P.N."/>
            <person name="Dolla A."/>
        </authorList>
    </citation>
    <scope>NUCLEOTIDE SEQUENCE [LARGE SCALE GENOMIC DNA]</scope>
    <source>
        <strain evidence="4">Lam5 / DSM 18033</strain>
    </source>
</reference>
<dbReference type="AlphaFoldDB" id="K8DY40"/>
<sequence length="434" mass="46983">MGCFPTSHFTLAKGQVVYVTFPLGAVTPEILQTLAAVFSEPQINRLFLLVLAIVALQYYRIAKVREKFFGLPPRGVWRDVLQATFFGLLGGLLASYLIVGVGLTLSGSGLIYLWPLALLLMLIDARFLCFAYAGGLLALSALLFGWPDIRVPQMLGLVAILHLVEAFLILISGHLGATPIFIKNQAGQVVGGFALQKLWPIPLTALVVVGHGSGAAGGISMPDWWPLIRQGLGQHVDTVMFGLMPVVAGLGYGDLAVARTPRQKSRISAGILGIYSLLLLGLAVLADRQPGLAVVAALFSPLGHELVICLGKRLEAGKAVYRPVAQGVKVLDVLPGYPAWQAGIRSGDIIMEVNGMAVSSRQGLEFALGIYPHIQLTYYSVGDRRVYREGIDYQGKQLLGLLPVPEGGEESYMELSTRGPFRRWLNNRFIRRDA</sequence>
<dbReference type="eggNOG" id="COG0265">
    <property type="taxonomic scope" value="Bacteria"/>
</dbReference>
<dbReference type="InterPro" id="IPR036034">
    <property type="entry name" value="PDZ_sf"/>
</dbReference>
<dbReference type="Gene3D" id="2.30.42.10">
    <property type="match status" value="1"/>
</dbReference>
<dbReference type="Pfam" id="PF17820">
    <property type="entry name" value="PDZ_6"/>
    <property type="match status" value="1"/>
</dbReference>
<accession>K8DY40</accession>
<evidence type="ECO:0000256" key="1">
    <source>
        <dbReference type="SAM" id="Phobius"/>
    </source>
</evidence>
<dbReference type="SUPFAM" id="SSF50156">
    <property type="entry name" value="PDZ domain-like"/>
    <property type="match status" value="1"/>
</dbReference>
<feature type="transmembrane region" description="Helical" evidence="1">
    <location>
        <begin position="239"/>
        <end position="257"/>
    </location>
</feature>
<feature type="transmembrane region" description="Helical" evidence="1">
    <location>
        <begin position="42"/>
        <end position="59"/>
    </location>
</feature>
<feature type="domain" description="PDZ" evidence="2">
    <location>
        <begin position="294"/>
        <end position="360"/>
    </location>
</feature>
<comment type="caution">
    <text evidence="3">The sequence shown here is derived from an EMBL/GenBank/DDBJ whole genome shotgun (WGS) entry which is preliminary data.</text>
</comment>
<proteinExistence type="predicted"/>
<keyword evidence="4" id="KW-1185">Reference proteome</keyword>
<dbReference type="Proteomes" id="UP000009315">
    <property type="component" value="Unassembled WGS sequence"/>
</dbReference>
<dbReference type="EMBL" id="CAOS01000003">
    <property type="protein sequence ID" value="CCO07585.1"/>
    <property type="molecule type" value="Genomic_DNA"/>
</dbReference>
<organism evidence="3 4">
    <name type="scientific">Desulforamulus hydrothermalis Lam5 = DSM 18033</name>
    <dbReference type="NCBI Taxonomy" id="1121428"/>
    <lineage>
        <taxon>Bacteria</taxon>
        <taxon>Bacillati</taxon>
        <taxon>Bacillota</taxon>
        <taxon>Clostridia</taxon>
        <taxon>Eubacteriales</taxon>
        <taxon>Peptococcaceae</taxon>
        <taxon>Desulforamulus</taxon>
    </lineage>
</organism>
<dbReference type="SMART" id="SM00228">
    <property type="entry name" value="PDZ"/>
    <property type="match status" value="1"/>
</dbReference>
<keyword evidence="1" id="KW-0812">Transmembrane</keyword>
<keyword evidence="1" id="KW-1133">Transmembrane helix</keyword>
<feature type="transmembrane region" description="Helical" evidence="1">
    <location>
        <begin position="269"/>
        <end position="286"/>
    </location>
</feature>